<feature type="non-terminal residue" evidence="2">
    <location>
        <position position="1"/>
    </location>
</feature>
<evidence type="ECO:0000313" key="3">
    <source>
        <dbReference type="Proteomes" id="UP000326924"/>
    </source>
</evidence>
<dbReference type="Proteomes" id="UP000326924">
    <property type="component" value="Unassembled WGS sequence"/>
</dbReference>
<feature type="compositionally biased region" description="Pro residues" evidence="1">
    <location>
        <begin position="22"/>
        <end position="33"/>
    </location>
</feature>
<accession>A0A5J5EKS2</accession>
<feature type="non-terminal residue" evidence="2">
    <location>
        <position position="357"/>
    </location>
</feature>
<proteinExistence type="predicted"/>
<protein>
    <submittedName>
        <fullName evidence="2">Uncharacterized protein</fullName>
    </submittedName>
</protein>
<dbReference type="EMBL" id="VXIS01000242">
    <property type="protein sequence ID" value="KAA8895831.1"/>
    <property type="molecule type" value="Genomic_DNA"/>
</dbReference>
<feature type="region of interest" description="Disordered" evidence="1">
    <location>
        <begin position="15"/>
        <end position="115"/>
    </location>
</feature>
<organism evidence="2 3">
    <name type="scientific">Sphaerosporella brunnea</name>
    <dbReference type="NCBI Taxonomy" id="1250544"/>
    <lineage>
        <taxon>Eukaryota</taxon>
        <taxon>Fungi</taxon>
        <taxon>Dikarya</taxon>
        <taxon>Ascomycota</taxon>
        <taxon>Pezizomycotina</taxon>
        <taxon>Pezizomycetes</taxon>
        <taxon>Pezizales</taxon>
        <taxon>Pyronemataceae</taxon>
        <taxon>Sphaerosporella</taxon>
    </lineage>
</organism>
<evidence type="ECO:0000256" key="1">
    <source>
        <dbReference type="SAM" id="MobiDB-lite"/>
    </source>
</evidence>
<dbReference type="OrthoDB" id="5357628at2759"/>
<keyword evidence="3" id="KW-1185">Reference proteome</keyword>
<name>A0A5J5EKS2_9PEZI</name>
<dbReference type="InParanoid" id="A0A5J5EKS2"/>
<feature type="compositionally biased region" description="Pro residues" evidence="1">
    <location>
        <begin position="98"/>
        <end position="109"/>
    </location>
</feature>
<comment type="caution">
    <text evidence="2">The sequence shown here is derived from an EMBL/GenBank/DDBJ whole genome shotgun (WGS) entry which is preliminary data.</text>
</comment>
<sequence>PLPALPPTALTAALLAHATPKPELPSLPSPPPAKPRRKPLAAAQSLAPPPAASLPSSSPGHLLRQLRQSLEEMQLPPKAASAPTIAPAPPKAISTPSVAPPPPPPPPSRPQKSEPNFAHVHTISLLDLPPLTHHSEHAIVALCPPTHLKLTIRGNPARYTITPSSMIVDGVAYAIEDIPWKHLPAYRFARRFVAAVRKRTLIAYGGVEGAQGRLWADGRALITFGDGGVEVEIPPPGQGKAVIRGVARKERAVVEAEAREIYKWLQTHPKPNYTADPDKLPEWELTPETRFVKGVGWCRELGEGQWSMRFLDGVRLEIRGSEVLWVEPDGVQKWIVKAGLKDKDVRRRAGLFVKAGL</sequence>
<reference evidence="2 3" key="1">
    <citation type="submission" date="2019-09" db="EMBL/GenBank/DDBJ databases">
        <title>Draft genome of the ectomycorrhizal ascomycete Sphaerosporella brunnea.</title>
        <authorList>
            <consortium name="DOE Joint Genome Institute"/>
            <person name="Benucci G.M."/>
            <person name="Marozzi G."/>
            <person name="Antonielli L."/>
            <person name="Sanchez S."/>
            <person name="Marco P."/>
            <person name="Wang X."/>
            <person name="Falini L.B."/>
            <person name="Barry K."/>
            <person name="Haridas S."/>
            <person name="Lipzen A."/>
            <person name="Labutti K."/>
            <person name="Grigoriev I.V."/>
            <person name="Murat C."/>
            <person name="Martin F."/>
            <person name="Albertini E."/>
            <person name="Donnini D."/>
            <person name="Bonito G."/>
        </authorList>
    </citation>
    <scope>NUCLEOTIDE SEQUENCE [LARGE SCALE GENOMIC DNA]</scope>
    <source>
        <strain evidence="2 3">Sb_GMNB300</strain>
    </source>
</reference>
<gene>
    <name evidence="2" type="ORF">FN846DRAFT_752226</name>
</gene>
<evidence type="ECO:0000313" key="2">
    <source>
        <dbReference type="EMBL" id="KAA8895831.1"/>
    </source>
</evidence>
<feature type="compositionally biased region" description="Low complexity" evidence="1">
    <location>
        <begin position="76"/>
        <end position="97"/>
    </location>
</feature>
<dbReference type="AlphaFoldDB" id="A0A5J5EKS2"/>